<protein>
    <recommendedName>
        <fullName evidence="4">PEP-CTERM protein-sorting domain-containing protein</fullName>
    </recommendedName>
</protein>
<evidence type="ECO:0000256" key="2">
    <source>
        <dbReference type="SAM" id="SignalP"/>
    </source>
</evidence>
<organism evidence="3">
    <name type="scientific">Rheinheimera sp. BAL341</name>
    <dbReference type="NCBI Taxonomy" id="1708203"/>
    <lineage>
        <taxon>Bacteria</taxon>
        <taxon>Pseudomonadati</taxon>
        <taxon>Pseudomonadota</taxon>
        <taxon>Gammaproteobacteria</taxon>
        <taxon>Chromatiales</taxon>
        <taxon>Chromatiaceae</taxon>
        <taxon>Rheinheimera</taxon>
    </lineage>
</organism>
<keyword evidence="1" id="KW-0812">Transmembrane</keyword>
<keyword evidence="2" id="KW-0732">Signal</keyword>
<keyword evidence="1" id="KW-0472">Membrane</keyword>
<sequence length="161" mass="17372">MLKSILFAIAITALTAFTPVQNVQAGPILTQELLDLDGNSFGVLTVDLASADEFGDITGWLNFELFGYSPLVNVFFIASFDVDDIYAGLTFISFDVSDLDDIFAFQGFFEGGFGFLDVFTTDAQYIGATEFTLSNARLVSAPGTLLLILAAAGGLLLRRRQ</sequence>
<feature type="transmembrane region" description="Helical" evidence="1">
    <location>
        <begin position="138"/>
        <end position="157"/>
    </location>
</feature>
<name>A0A486XQT1_9GAMM</name>
<dbReference type="NCBIfam" id="TIGR02595">
    <property type="entry name" value="PEP_CTERM"/>
    <property type="match status" value="1"/>
</dbReference>
<accession>A0A486XQT1</accession>
<dbReference type="AlphaFoldDB" id="A0A486XQT1"/>
<feature type="chain" id="PRO_5019778563" description="PEP-CTERM protein-sorting domain-containing protein" evidence="2">
    <location>
        <begin position="26"/>
        <end position="161"/>
    </location>
</feature>
<feature type="signal peptide" evidence="2">
    <location>
        <begin position="1"/>
        <end position="25"/>
    </location>
</feature>
<keyword evidence="1" id="KW-1133">Transmembrane helix</keyword>
<reference evidence="3" key="1">
    <citation type="submission" date="2019-04" db="EMBL/GenBank/DDBJ databases">
        <authorList>
            <person name="Brambilla D."/>
        </authorList>
    </citation>
    <scope>NUCLEOTIDE SEQUENCE</scope>
    <source>
        <strain evidence="3">BAL1</strain>
    </source>
</reference>
<evidence type="ECO:0008006" key="4">
    <source>
        <dbReference type="Google" id="ProtNLM"/>
    </source>
</evidence>
<gene>
    <name evidence="3" type="ORF">BAL341_2042</name>
</gene>
<evidence type="ECO:0000313" key="3">
    <source>
        <dbReference type="EMBL" id="VHO04689.1"/>
    </source>
</evidence>
<dbReference type="EMBL" id="CAAJGR010000111">
    <property type="protein sequence ID" value="VHO04689.1"/>
    <property type="molecule type" value="Genomic_DNA"/>
</dbReference>
<dbReference type="InterPro" id="IPR013424">
    <property type="entry name" value="Ice-binding_C"/>
</dbReference>
<evidence type="ECO:0000256" key="1">
    <source>
        <dbReference type="SAM" id="Phobius"/>
    </source>
</evidence>
<proteinExistence type="predicted"/>